<evidence type="ECO:0000256" key="1">
    <source>
        <dbReference type="ARBA" id="ARBA00010116"/>
    </source>
</evidence>
<comment type="similarity">
    <text evidence="1">Belongs to the intimin/invasin family.</text>
</comment>
<dbReference type="OrthoDB" id="8697973at2"/>
<dbReference type="PROSITE" id="PS51127">
    <property type="entry name" value="BIG1"/>
    <property type="match status" value="3"/>
</dbReference>
<sequence length="615" mass="60697">MKSFIKIIALSLAATLVACGGGGGSAGTTPGGTTPVSTAASVEILTSATGLASADKTGLTLTAVVKDAANNALAAQTVSFTASSGTLASVVSTTAADGKATAVLTAGTDRSNRDIAVTVKSGSITKSITIPVTGTTLTASGSSSLLTGATTNFAVSVKDSGGAAIGGSTVSVTSSLGNAITMASTSTDGNGAVSFGYAATRSGTDTVTIQSAGAQTQISINITSVDFAFSAPTANTEVEVNTARTVSVRYASGGAGVAGKVISFSTTRGTVSPSQATTDANGIASTQASAASVGVATISAVVDNGAVTTLPLNFIASTPATLVLQTSSAALPPNVAGSSANQVQLRATVRDAAGNAVKGKTVFFTAVQDLSGGSIKTGSAVTDANGLATDVFISGATSTAANGVQIRATVANTNVTATSSLTISSQALFITIAANNTIEKLNTTYRKTFSVQVNDANGAPVANQNLTLSYWPPFYLKGSPLVFSDAASAWGYDTTPNGFLLSCVNEDANRNGILDAGEDANGNGQLTPGLPGVIAPASVTTDAAGSAEFTLTYGQQYAYWVNFELAAKAIVSGTESSSFFAFVATAAASDLTDKTIPPASRVSPFGTASTCSTPN</sequence>
<dbReference type="STRING" id="187868.SAMN05192589_10595"/>
<dbReference type="Proteomes" id="UP000198781">
    <property type="component" value="Unassembled WGS sequence"/>
</dbReference>
<feature type="chain" id="PRO_5011528763" evidence="2">
    <location>
        <begin position="21"/>
        <end position="615"/>
    </location>
</feature>
<evidence type="ECO:0000313" key="5">
    <source>
        <dbReference type="Proteomes" id="UP000198781"/>
    </source>
</evidence>
<keyword evidence="2" id="KW-0732">Signal</keyword>
<evidence type="ECO:0000256" key="2">
    <source>
        <dbReference type="SAM" id="SignalP"/>
    </source>
</evidence>
<dbReference type="InterPro" id="IPR017868">
    <property type="entry name" value="Filamin/ABP280_repeat-like"/>
</dbReference>
<feature type="domain" description="Big-1" evidence="3">
    <location>
        <begin position="42"/>
        <end position="130"/>
    </location>
</feature>
<dbReference type="RefSeq" id="WP_092743279.1">
    <property type="nucleotide sequence ID" value="NZ_FMZC01000005.1"/>
</dbReference>
<evidence type="ECO:0000313" key="4">
    <source>
        <dbReference type="EMBL" id="SDD25550.1"/>
    </source>
</evidence>
<dbReference type="InterPro" id="IPR003344">
    <property type="entry name" value="Big_1_dom"/>
</dbReference>
<dbReference type="InterPro" id="IPR013783">
    <property type="entry name" value="Ig-like_fold"/>
</dbReference>
<dbReference type="EMBL" id="FMZC01000005">
    <property type="protein sequence ID" value="SDD25550.1"/>
    <property type="molecule type" value="Genomic_DNA"/>
</dbReference>
<feature type="signal peptide" evidence="2">
    <location>
        <begin position="1"/>
        <end position="20"/>
    </location>
</feature>
<organism evidence="4 5">
    <name type="scientific">Paracidovorax valerianellae</name>
    <dbReference type="NCBI Taxonomy" id="187868"/>
    <lineage>
        <taxon>Bacteria</taxon>
        <taxon>Pseudomonadati</taxon>
        <taxon>Pseudomonadota</taxon>
        <taxon>Betaproteobacteria</taxon>
        <taxon>Burkholderiales</taxon>
        <taxon>Comamonadaceae</taxon>
        <taxon>Paracidovorax</taxon>
    </lineage>
</organism>
<dbReference type="Gene3D" id="2.60.40.10">
    <property type="entry name" value="Immunoglobulins"/>
    <property type="match status" value="5"/>
</dbReference>
<keyword evidence="5" id="KW-1185">Reference proteome</keyword>
<dbReference type="SUPFAM" id="SSF49373">
    <property type="entry name" value="Invasin/intimin cell-adhesion fragments"/>
    <property type="match status" value="4"/>
</dbReference>
<accession>A0A1G6T8V4</accession>
<feature type="domain" description="Big-1" evidence="3">
    <location>
        <begin position="224"/>
        <end position="315"/>
    </location>
</feature>
<name>A0A1G6T8V4_9BURK</name>
<dbReference type="SMART" id="SM00634">
    <property type="entry name" value="BID_1"/>
    <property type="match status" value="3"/>
</dbReference>
<protein>
    <submittedName>
        <fullName evidence="4">Ig-like domain (Group 1)</fullName>
    </submittedName>
</protein>
<feature type="domain" description="Big-1" evidence="3">
    <location>
        <begin position="325"/>
        <end position="433"/>
    </location>
</feature>
<reference evidence="4 5" key="1">
    <citation type="submission" date="2016-10" db="EMBL/GenBank/DDBJ databases">
        <authorList>
            <person name="de Groot N.N."/>
        </authorList>
    </citation>
    <scope>NUCLEOTIDE SEQUENCE [LARGE SCALE GENOMIC DNA]</scope>
    <source>
        <strain evidence="4 5">DSM 16619</strain>
    </source>
</reference>
<dbReference type="PROSITE" id="PS50194">
    <property type="entry name" value="FILAMIN_REPEAT"/>
    <property type="match status" value="1"/>
</dbReference>
<evidence type="ECO:0000259" key="3">
    <source>
        <dbReference type="PROSITE" id="PS51127"/>
    </source>
</evidence>
<gene>
    <name evidence="4" type="ORF">SAMN05192589_10595</name>
</gene>
<dbReference type="PROSITE" id="PS51257">
    <property type="entry name" value="PROKAR_LIPOPROTEIN"/>
    <property type="match status" value="1"/>
</dbReference>
<dbReference type="InterPro" id="IPR008964">
    <property type="entry name" value="Invasin/intimin_cell_adhesion"/>
</dbReference>
<dbReference type="AlphaFoldDB" id="A0A1G6T8V4"/>
<proteinExistence type="inferred from homology"/>